<dbReference type="Pfam" id="PF03987">
    <property type="entry name" value="Autophagy_act_C"/>
    <property type="match status" value="1"/>
</dbReference>
<sequence>MASIQAFPAITEPEFRAACKALEDRCFDRLNDTDWLSVQFTEEELAIKQRRVIYNTRTGGENEQELQEVAEAETLSRDTDNTGYVDVTFSVTLSPTYSVPILWFTCQKVPGKAGLNLDQVYELLVPNSSQEPLRTVGVMGGISMAHHPISDQPAYFIHPCNTPEALSVLKPERALSPEDYLLLWLGLIGTSVGLYVPSALFGK</sequence>
<dbReference type="RefSeq" id="XP_016241009.1">
    <property type="nucleotide sequence ID" value="XM_016375733.1"/>
</dbReference>
<dbReference type="PANTHER" id="PTHR14957">
    <property type="entry name" value="UBIQUITIN-LIKE-CONJUGATING ENZYME ATG10"/>
    <property type="match status" value="1"/>
</dbReference>
<protein>
    <recommendedName>
        <fullName evidence="2">Ubiquitin-like-conjugating enzyme ATG10</fullName>
    </recommendedName>
    <alternativeName>
        <fullName evidence="7">Autophagy-related protein 10</fullName>
    </alternativeName>
</protein>
<keyword evidence="5" id="KW-0653">Protein transport</keyword>
<feature type="transmembrane region" description="Helical" evidence="8">
    <location>
        <begin position="180"/>
        <end position="201"/>
    </location>
</feature>
<dbReference type="OrthoDB" id="4089664at2759"/>
<evidence type="ECO:0000256" key="7">
    <source>
        <dbReference type="ARBA" id="ARBA00029833"/>
    </source>
</evidence>
<evidence type="ECO:0000256" key="1">
    <source>
        <dbReference type="ARBA" id="ARBA00005696"/>
    </source>
</evidence>
<dbReference type="GO" id="GO:0005829">
    <property type="term" value="C:cytosol"/>
    <property type="evidence" value="ECO:0007669"/>
    <property type="project" value="TreeGrafter"/>
</dbReference>
<dbReference type="GO" id="GO:0000045">
    <property type="term" value="P:autophagosome assembly"/>
    <property type="evidence" value="ECO:0007669"/>
    <property type="project" value="TreeGrafter"/>
</dbReference>
<accession>A0A0D2BPC7</accession>
<dbReference type="AlphaFoldDB" id="A0A0D2BPC7"/>
<evidence type="ECO:0000256" key="8">
    <source>
        <dbReference type="SAM" id="Phobius"/>
    </source>
</evidence>
<dbReference type="HOGENOM" id="CLU_072332_0_2_1"/>
<evidence type="ECO:0000256" key="2">
    <source>
        <dbReference type="ARBA" id="ARBA00021099"/>
    </source>
</evidence>
<keyword evidence="3" id="KW-0808">Transferase</keyword>
<dbReference type="InterPro" id="IPR007135">
    <property type="entry name" value="Atg3/Atg10"/>
</dbReference>
<dbReference type="PANTHER" id="PTHR14957:SF1">
    <property type="entry name" value="UBIQUITIN-LIKE-CONJUGATING ENZYME ATG10"/>
    <property type="match status" value="1"/>
</dbReference>
<gene>
    <name evidence="9" type="ORF">PV08_01371</name>
</gene>
<keyword evidence="8" id="KW-0812">Transmembrane</keyword>
<dbReference type="GO" id="GO:0032446">
    <property type="term" value="P:protein modification by small protein conjugation"/>
    <property type="evidence" value="ECO:0007669"/>
    <property type="project" value="TreeGrafter"/>
</dbReference>
<comment type="similarity">
    <text evidence="1">Belongs to the ATG10 family.</text>
</comment>
<keyword evidence="6" id="KW-0072">Autophagy</keyword>
<dbReference type="STRING" id="91928.A0A0D2BPC7"/>
<evidence type="ECO:0000256" key="5">
    <source>
        <dbReference type="ARBA" id="ARBA00022927"/>
    </source>
</evidence>
<evidence type="ECO:0000256" key="4">
    <source>
        <dbReference type="ARBA" id="ARBA00022786"/>
    </source>
</evidence>
<dbReference type="GO" id="GO:0000422">
    <property type="term" value="P:autophagy of mitochondrion"/>
    <property type="evidence" value="ECO:0007669"/>
    <property type="project" value="TreeGrafter"/>
</dbReference>
<evidence type="ECO:0000256" key="3">
    <source>
        <dbReference type="ARBA" id="ARBA00022679"/>
    </source>
</evidence>
<dbReference type="GO" id="GO:0015031">
    <property type="term" value="P:protein transport"/>
    <property type="evidence" value="ECO:0007669"/>
    <property type="project" value="UniProtKB-KW"/>
</dbReference>
<keyword evidence="8" id="KW-0472">Membrane</keyword>
<evidence type="ECO:0000313" key="9">
    <source>
        <dbReference type="EMBL" id="KIW20793.1"/>
    </source>
</evidence>
<evidence type="ECO:0000313" key="10">
    <source>
        <dbReference type="Proteomes" id="UP000053328"/>
    </source>
</evidence>
<organism evidence="9 10">
    <name type="scientific">Exophiala spinifera</name>
    <dbReference type="NCBI Taxonomy" id="91928"/>
    <lineage>
        <taxon>Eukaryota</taxon>
        <taxon>Fungi</taxon>
        <taxon>Dikarya</taxon>
        <taxon>Ascomycota</taxon>
        <taxon>Pezizomycotina</taxon>
        <taxon>Eurotiomycetes</taxon>
        <taxon>Chaetothyriomycetidae</taxon>
        <taxon>Chaetothyriales</taxon>
        <taxon>Herpotrichiellaceae</taxon>
        <taxon>Exophiala</taxon>
    </lineage>
</organism>
<keyword evidence="10" id="KW-1185">Reference proteome</keyword>
<dbReference type="VEuPathDB" id="FungiDB:PV08_01371"/>
<dbReference type="Gene3D" id="3.30.1460.50">
    <property type="match status" value="1"/>
</dbReference>
<keyword evidence="5" id="KW-0813">Transport</keyword>
<dbReference type="GeneID" id="27328454"/>
<keyword evidence="4" id="KW-0833">Ubl conjugation pathway</keyword>
<proteinExistence type="inferred from homology"/>
<evidence type="ECO:0000256" key="6">
    <source>
        <dbReference type="ARBA" id="ARBA00023006"/>
    </source>
</evidence>
<dbReference type="Proteomes" id="UP000053328">
    <property type="component" value="Unassembled WGS sequence"/>
</dbReference>
<keyword evidence="8" id="KW-1133">Transmembrane helix</keyword>
<dbReference type="GO" id="GO:0061651">
    <property type="term" value="F:Atg12 conjugating enzyme activity"/>
    <property type="evidence" value="ECO:0007669"/>
    <property type="project" value="TreeGrafter"/>
</dbReference>
<dbReference type="EMBL" id="KN847492">
    <property type="protein sequence ID" value="KIW20793.1"/>
    <property type="molecule type" value="Genomic_DNA"/>
</dbReference>
<name>A0A0D2BPC7_9EURO</name>
<reference evidence="9 10" key="1">
    <citation type="submission" date="2015-01" db="EMBL/GenBank/DDBJ databases">
        <title>The Genome Sequence of Exophiala spinifera CBS89968.</title>
        <authorList>
            <consortium name="The Broad Institute Genomics Platform"/>
            <person name="Cuomo C."/>
            <person name="de Hoog S."/>
            <person name="Gorbushina A."/>
            <person name="Stielow B."/>
            <person name="Teixiera M."/>
            <person name="Abouelleil A."/>
            <person name="Chapman S.B."/>
            <person name="Priest M."/>
            <person name="Young S.K."/>
            <person name="Wortman J."/>
            <person name="Nusbaum C."/>
            <person name="Birren B."/>
        </authorList>
    </citation>
    <scope>NUCLEOTIDE SEQUENCE [LARGE SCALE GENOMIC DNA]</scope>
    <source>
        <strain evidence="9 10">CBS 89968</strain>
    </source>
</reference>